<gene>
    <name evidence="5" type="ORF">I302_02453</name>
    <name evidence="6" type="ORF">I302_103750</name>
</gene>
<sequence length="199" mass="21335">MNHGDHSGHEGHSMPGMEHGVPACSMNMLWNNQIADTCVVFESWHISGPMTMAISCIAVIAISFGYSTLLHTIKSMDRKIALSLYQTSAPNRREAVGPSGIRRESSIAPVSGGYSAVEGGALAKVGVTRLSLQTRLTRAFLYALSVAISFWLMLVAMTYNTYLFTSIILGAFFGHVMYEAEMDVGSVLAGGNGKGLACH</sequence>
<evidence type="ECO:0000313" key="7">
    <source>
        <dbReference type="Proteomes" id="UP000092730"/>
    </source>
</evidence>
<keyword evidence="3 4" id="KW-0472">Membrane</keyword>
<evidence type="ECO:0000256" key="3">
    <source>
        <dbReference type="ARBA" id="ARBA00023136"/>
    </source>
</evidence>
<keyword evidence="7" id="KW-1185">Reference proteome</keyword>
<reference evidence="6" key="2">
    <citation type="submission" date="2013-07" db="EMBL/GenBank/DDBJ databases">
        <authorList>
            <consortium name="The Broad Institute Genome Sequencing Platform"/>
            <person name="Cuomo C."/>
            <person name="Litvintseva A."/>
            <person name="Chen Y."/>
            <person name="Heitman J."/>
            <person name="Sun S."/>
            <person name="Springer D."/>
            <person name="Dromer F."/>
            <person name="Young S.K."/>
            <person name="Zeng Q."/>
            <person name="Gargeya S."/>
            <person name="Fitzgerald M."/>
            <person name="Abouelleil A."/>
            <person name="Alvarado L."/>
            <person name="Berlin A.M."/>
            <person name="Chapman S.B."/>
            <person name="Dewar J."/>
            <person name="Goldberg J."/>
            <person name="Griggs A."/>
            <person name="Gujja S."/>
            <person name="Hansen M."/>
            <person name="Howarth C."/>
            <person name="Imamovic A."/>
            <person name="Larimer J."/>
            <person name="McCowan C."/>
            <person name="Murphy C."/>
            <person name="Pearson M."/>
            <person name="Priest M."/>
            <person name="Roberts A."/>
            <person name="Saif S."/>
            <person name="Shea T."/>
            <person name="Sykes S."/>
            <person name="Wortman J."/>
            <person name="Nusbaum C."/>
            <person name="Birren B."/>
        </authorList>
    </citation>
    <scope>NUCLEOTIDE SEQUENCE</scope>
    <source>
        <strain evidence="6">CBS 10118</strain>
    </source>
</reference>
<dbReference type="AlphaFoldDB" id="A0A1B9G9F6"/>
<dbReference type="GeneID" id="30206852"/>
<dbReference type="Pfam" id="PF04145">
    <property type="entry name" value="Ctr"/>
    <property type="match status" value="1"/>
</dbReference>
<comment type="subcellular location">
    <subcellularLocation>
        <location evidence="4">Membrane</location>
        <topology evidence="4">Multi-pass membrane protein</topology>
    </subcellularLocation>
</comment>
<protein>
    <recommendedName>
        <fullName evidence="4">Copper transport protein</fullName>
    </recommendedName>
</protein>
<dbReference type="EMBL" id="CP144542">
    <property type="protein sequence ID" value="WVW81754.1"/>
    <property type="molecule type" value="Genomic_DNA"/>
</dbReference>
<dbReference type="RefSeq" id="XP_019048680.1">
    <property type="nucleotide sequence ID" value="XM_019189118.1"/>
</dbReference>
<reference evidence="5" key="1">
    <citation type="submission" date="2013-07" db="EMBL/GenBank/DDBJ databases">
        <title>The Genome Sequence of Cryptococcus bestiolae CBS10118.</title>
        <authorList>
            <consortium name="The Broad Institute Genome Sequencing Platform"/>
            <person name="Cuomo C."/>
            <person name="Litvintseva A."/>
            <person name="Chen Y."/>
            <person name="Heitman J."/>
            <person name="Sun S."/>
            <person name="Springer D."/>
            <person name="Dromer F."/>
            <person name="Young S.K."/>
            <person name="Zeng Q."/>
            <person name="Gargeya S."/>
            <person name="Fitzgerald M."/>
            <person name="Abouelleil A."/>
            <person name="Alvarado L."/>
            <person name="Berlin A.M."/>
            <person name="Chapman S.B."/>
            <person name="Dewar J."/>
            <person name="Goldberg J."/>
            <person name="Griggs A."/>
            <person name="Gujja S."/>
            <person name="Hansen M."/>
            <person name="Howarth C."/>
            <person name="Imamovic A."/>
            <person name="Larimer J."/>
            <person name="McCowan C."/>
            <person name="Murphy C."/>
            <person name="Pearson M."/>
            <person name="Priest M."/>
            <person name="Roberts A."/>
            <person name="Saif S."/>
            <person name="Shea T."/>
            <person name="Sykes S."/>
            <person name="Wortman J."/>
            <person name="Nusbaum C."/>
            <person name="Birren B."/>
        </authorList>
    </citation>
    <scope>NUCLEOTIDE SEQUENCE [LARGE SCALE GENOMIC DNA]</scope>
    <source>
        <strain evidence="5">CBS 10118</strain>
    </source>
</reference>
<keyword evidence="2 4" id="KW-1133">Transmembrane helix</keyword>
<evidence type="ECO:0000256" key="4">
    <source>
        <dbReference type="RuleBase" id="RU367022"/>
    </source>
</evidence>
<dbReference type="VEuPathDB" id="FungiDB:I302_02453"/>
<evidence type="ECO:0000256" key="1">
    <source>
        <dbReference type="ARBA" id="ARBA00022692"/>
    </source>
</evidence>
<comment type="similarity">
    <text evidence="4">Belongs to the copper transporter (Ctr) (TC 1.A.56) family. SLC31A subfamily.</text>
</comment>
<accession>A0A1B9G9F6</accession>
<keyword evidence="4" id="KW-0187">Copper transport</keyword>
<reference evidence="6" key="4">
    <citation type="submission" date="2024-02" db="EMBL/GenBank/DDBJ databases">
        <title>Comparative genomics of Cryptococcus and Kwoniella reveals pathogenesis evolution and contrasting modes of karyotype evolution via chromosome fusion or intercentromeric recombination.</title>
        <authorList>
            <person name="Coelho M.A."/>
            <person name="David-Palma M."/>
            <person name="Shea T."/>
            <person name="Bowers K."/>
            <person name="McGinley-Smith S."/>
            <person name="Mohammad A.W."/>
            <person name="Gnirke A."/>
            <person name="Yurkov A.M."/>
            <person name="Nowrousian M."/>
            <person name="Sun S."/>
            <person name="Cuomo C.A."/>
            <person name="Heitman J."/>
        </authorList>
    </citation>
    <scope>NUCLEOTIDE SEQUENCE</scope>
    <source>
        <strain evidence="6">CBS 10118</strain>
    </source>
</reference>
<feature type="transmembrane region" description="Helical" evidence="4">
    <location>
        <begin position="50"/>
        <end position="70"/>
    </location>
</feature>
<dbReference type="Proteomes" id="UP000092730">
    <property type="component" value="Chromosome 2"/>
</dbReference>
<keyword evidence="4" id="KW-0813">Transport</keyword>
<evidence type="ECO:0000256" key="2">
    <source>
        <dbReference type="ARBA" id="ARBA00022989"/>
    </source>
</evidence>
<proteinExistence type="inferred from homology"/>
<dbReference type="GO" id="GO:0016020">
    <property type="term" value="C:membrane"/>
    <property type="evidence" value="ECO:0007669"/>
    <property type="project" value="UniProtKB-SubCell"/>
</dbReference>
<keyword evidence="4" id="KW-0186">Copper</keyword>
<dbReference type="GO" id="GO:0005375">
    <property type="term" value="F:copper ion transmembrane transporter activity"/>
    <property type="evidence" value="ECO:0007669"/>
    <property type="project" value="UniProtKB-UniRule"/>
</dbReference>
<dbReference type="KEGG" id="kbi:30206852"/>
<dbReference type="STRING" id="1296100.A0A1B9G9F6"/>
<organism evidence="5">
    <name type="scientific">Kwoniella bestiolae CBS 10118</name>
    <dbReference type="NCBI Taxonomy" id="1296100"/>
    <lineage>
        <taxon>Eukaryota</taxon>
        <taxon>Fungi</taxon>
        <taxon>Dikarya</taxon>
        <taxon>Basidiomycota</taxon>
        <taxon>Agaricomycotina</taxon>
        <taxon>Tremellomycetes</taxon>
        <taxon>Tremellales</taxon>
        <taxon>Cryptococcaceae</taxon>
        <taxon>Kwoniella</taxon>
    </lineage>
</organism>
<dbReference type="PANTHER" id="PTHR12483">
    <property type="entry name" value="SOLUTE CARRIER FAMILY 31 COPPER TRANSPORTERS"/>
    <property type="match status" value="1"/>
</dbReference>
<evidence type="ECO:0000313" key="6">
    <source>
        <dbReference type="EMBL" id="WVW81754.1"/>
    </source>
</evidence>
<dbReference type="PANTHER" id="PTHR12483:SF115">
    <property type="entry name" value="COPPER TRANSPORT PROTEIN"/>
    <property type="match status" value="1"/>
</dbReference>
<reference evidence="5" key="3">
    <citation type="submission" date="2014-01" db="EMBL/GenBank/DDBJ databases">
        <title>Evolution of pathogenesis and genome organization in the Tremellales.</title>
        <authorList>
            <person name="Cuomo C."/>
            <person name="Litvintseva A."/>
            <person name="Heitman J."/>
            <person name="Chen Y."/>
            <person name="Sun S."/>
            <person name="Springer D."/>
            <person name="Dromer F."/>
            <person name="Young S."/>
            <person name="Zeng Q."/>
            <person name="Chapman S."/>
            <person name="Gujja S."/>
            <person name="Saif S."/>
            <person name="Birren B."/>
        </authorList>
    </citation>
    <scope>NUCLEOTIDE SEQUENCE</scope>
    <source>
        <strain evidence="5">CBS 10118</strain>
    </source>
</reference>
<dbReference type="InterPro" id="IPR007274">
    <property type="entry name" value="Cop_transporter"/>
</dbReference>
<evidence type="ECO:0000313" key="5">
    <source>
        <dbReference type="EMBL" id="OCF27610.1"/>
    </source>
</evidence>
<dbReference type="OrthoDB" id="161814at2759"/>
<keyword evidence="1 4" id="KW-0812">Transmembrane</keyword>
<name>A0A1B9G9F6_9TREE</name>
<feature type="transmembrane region" description="Helical" evidence="4">
    <location>
        <begin position="139"/>
        <end position="156"/>
    </location>
</feature>
<keyword evidence="4" id="KW-0406">Ion transport</keyword>
<dbReference type="EMBL" id="KI894019">
    <property type="protein sequence ID" value="OCF27610.1"/>
    <property type="molecule type" value="Genomic_DNA"/>
</dbReference>